<comment type="catalytic activity">
    <reaction evidence="7">
        <text>ATP + H2O = ADP + phosphate + H(+)</text>
        <dbReference type="Rhea" id="RHEA:13065"/>
        <dbReference type="ChEBI" id="CHEBI:15377"/>
        <dbReference type="ChEBI" id="CHEBI:15378"/>
        <dbReference type="ChEBI" id="CHEBI:30616"/>
        <dbReference type="ChEBI" id="CHEBI:43474"/>
        <dbReference type="ChEBI" id="CHEBI:456216"/>
        <dbReference type="EC" id="5.6.2.3"/>
    </reaction>
</comment>
<dbReference type="PROSITE" id="PS51193">
    <property type="entry name" value="HELICASE_ATP_BIND_2"/>
    <property type="match status" value="1"/>
</dbReference>
<dbReference type="CDD" id="cd06127">
    <property type="entry name" value="DEDDh"/>
    <property type="match status" value="1"/>
</dbReference>
<dbReference type="Pfam" id="PF00270">
    <property type="entry name" value="DEAD"/>
    <property type="match status" value="1"/>
</dbReference>
<keyword evidence="5 8" id="KW-0269">Exonuclease</keyword>
<reference evidence="13" key="1">
    <citation type="journal article" date="2019" name="Int. J. Syst. Evol. Microbiol.">
        <title>The Global Catalogue of Microorganisms (GCM) 10K type strain sequencing project: providing services to taxonomists for standard genome sequencing and annotation.</title>
        <authorList>
            <consortium name="The Broad Institute Genomics Platform"/>
            <consortium name="The Broad Institute Genome Sequencing Center for Infectious Disease"/>
            <person name="Wu L."/>
            <person name="Ma J."/>
        </authorList>
    </citation>
    <scope>NUCLEOTIDE SEQUENCE [LARGE SCALE GENOMIC DNA]</scope>
    <source>
        <strain evidence="13">TISTR 1535</strain>
    </source>
</reference>
<comment type="function">
    <text evidence="8 9">3'-5' exonuclease.</text>
</comment>
<dbReference type="SUPFAM" id="SSF52540">
    <property type="entry name" value="P-loop containing nucleoside triphosphate hydrolases"/>
    <property type="match status" value="1"/>
</dbReference>
<evidence type="ECO:0000256" key="8">
    <source>
        <dbReference type="HAMAP-Rule" id="MF_02206"/>
    </source>
</evidence>
<dbReference type="HAMAP" id="MF_02206">
    <property type="entry name" value="DinG_exonucl"/>
    <property type="match status" value="1"/>
</dbReference>
<dbReference type="GO" id="GO:0003678">
    <property type="term" value="F:DNA helicase activity"/>
    <property type="evidence" value="ECO:0007669"/>
    <property type="project" value="UniProtKB-EC"/>
</dbReference>
<evidence type="ECO:0000313" key="13">
    <source>
        <dbReference type="Proteomes" id="UP001597502"/>
    </source>
</evidence>
<dbReference type="Pfam" id="PF13307">
    <property type="entry name" value="Helicase_C_2"/>
    <property type="match status" value="1"/>
</dbReference>
<organism evidence="12 13">
    <name type="scientific">Lentibacillus juripiscarius</name>
    <dbReference type="NCBI Taxonomy" id="257446"/>
    <lineage>
        <taxon>Bacteria</taxon>
        <taxon>Bacillati</taxon>
        <taxon>Bacillota</taxon>
        <taxon>Bacilli</taxon>
        <taxon>Bacillales</taxon>
        <taxon>Bacillaceae</taxon>
        <taxon>Lentibacillus</taxon>
    </lineage>
</organism>
<dbReference type="Gene3D" id="3.40.50.300">
    <property type="entry name" value="P-loop containing nucleotide triphosphate hydrolases"/>
    <property type="match status" value="2"/>
</dbReference>
<dbReference type="InterPro" id="IPR045028">
    <property type="entry name" value="DinG/Rad3-like"/>
</dbReference>
<dbReference type="InterPro" id="IPR014001">
    <property type="entry name" value="Helicase_ATP-bd"/>
</dbReference>
<evidence type="ECO:0000313" key="12">
    <source>
        <dbReference type="EMBL" id="MFD2760842.1"/>
    </source>
</evidence>
<keyword evidence="2 8" id="KW-0540">Nuclease</keyword>
<dbReference type="EMBL" id="JBHUNA010000017">
    <property type="protein sequence ID" value="MFD2760842.1"/>
    <property type="molecule type" value="Genomic_DNA"/>
</dbReference>
<dbReference type="SMART" id="SM00491">
    <property type="entry name" value="HELICc2"/>
    <property type="match status" value="1"/>
</dbReference>
<dbReference type="NCBIfam" id="NF005981">
    <property type="entry name" value="PRK08074.1"/>
    <property type="match status" value="1"/>
</dbReference>
<dbReference type="PANTHER" id="PTHR11472:SF34">
    <property type="entry name" value="REGULATOR OF TELOMERE ELONGATION HELICASE 1"/>
    <property type="match status" value="1"/>
</dbReference>
<evidence type="ECO:0000256" key="9">
    <source>
        <dbReference type="RuleBase" id="RU364106"/>
    </source>
</evidence>
<keyword evidence="4 8" id="KW-0378">Hydrolase</keyword>
<protein>
    <recommendedName>
        <fullName evidence="8 9">3'-5' exonuclease DinG</fullName>
        <ecNumber evidence="8 9">3.1.-.-</ecNumber>
    </recommendedName>
</protein>
<dbReference type="InterPro" id="IPR006310">
    <property type="entry name" value="DinG"/>
</dbReference>
<dbReference type="SUPFAM" id="SSF53098">
    <property type="entry name" value="Ribonuclease H-like"/>
    <property type="match status" value="1"/>
</dbReference>
<dbReference type="NCBIfam" id="TIGR00573">
    <property type="entry name" value="dnaq"/>
    <property type="match status" value="1"/>
</dbReference>
<dbReference type="SMART" id="SM00479">
    <property type="entry name" value="EXOIII"/>
    <property type="match status" value="1"/>
</dbReference>
<sequence>MENRYVVLDLETTGHSPANADKIIEAGIVVIEDDVITEEFSTFLNPSRPIPPFISNLTGITDDDVRHAPVFQNKASELTALLENSWLIAHNVTFDLGFLNEELASHGFSRLENQVIDTVELARILYPQAPSYKLEQLAGYLQIEHEAPHRALMDAYVTAELFLELKNKLHSLPYETIAHLLELEKGLNSDLYSLLQQQKQKLAFSVYEDERFETYRGMAVRKRANEKQEKLLLDTSFGHFLDTIYETGGAMQQHMNHYERRDGQRDMSETVYDAFQSQNHALIEAETGTGKTLAYLLPSIYEAVKSRKRIVISTYTTQLQSQLLDDEIPLIRHLVQFPFHVALLKGKQHYISLEKFERALTFEQEDNYDIILTKAMILVWLTETETGDIDEIQLPSSGYIFFRKVSSDMEDTTDPSSPEFARSYYQRARKKAQQADIVITNHALLCTDMVNDYQLLPAYKKAIIDEAHHLEETAAKHYGASLDYVFAQNMLSQIGMTSENSWLSRLLGGASNNLDVFAAGKWDDLFTKARHETDDLFRMLFQYVLDQRQKDKSLSDIGRIQYRFDGDGGDADQWNTVIEMATRLTYYLRDLIHLLSPLTQLETMDTGLAEELNKNMEDLQTVIDRLEHLFLSNDASKEVKWIEIEAYGARNAVYLYSEPVAMAPLLREDFFQQKESIILTSATLTMRDSFTFMQNRLGLPEEKALTAKIKSPFSYETQVQLMIPDDFPDIKHGKLDDFVAAVSEAILSMAHITDGRMLVLFTSYDMLKRAYYLLKEIIDVNKYMLIAQGISSGSRSRLKKNFQTFDNAILLGTSSFWEGVDIPGDDLSCVMIARLPFQPPNHPVYEAKSSHLKQEGKNPFVELALPDAVIRFKQGFGRLIRSARDRGIVFVCDSRIRKARYGKYFIDSIPSVPVTFDSTQTILEKAEEWF</sequence>
<evidence type="ECO:0000256" key="4">
    <source>
        <dbReference type="ARBA" id="ARBA00022801"/>
    </source>
</evidence>
<dbReference type="InterPro" id="IPR006555">
    <property type="entry name" value="ATP-dep_Helicase_C"/>
</dbReference>
<dbReference type="InterPro" id="IPR006054">
    <property type="entry name" value="DnaQ"/>
</dbReference>
<comment type="similarity">
    <text evidence="8 9">Belongs to the helicase family. DinG subfamily. Type 2 sub-subfamily.</text>
</comment>
<dbReference type="GO" id="GO:0016787">
    <property type="term" value="F:hydrolase activity"/>
    <property type="evidence" value="ECO:0007669"/>
    <property type="project" value="UniProtKB-KW"/>
</dbReference>
<dbReference type="InterPro" id="IPR027417">
    <property type="entry name" value="P-loop_NTPase"/>
</dbReference>
<comment type="cofactor">
    <cofactor evidence="1">
        <name>[4Fe-4S] cluster</name>
        <dbReference type="ChEBI" id="CHEBI:49883"/>
    </cofactor>
</comment>
<dbReference type="Gene3D" id="3.30.420.10">
    <property type="entry name" value="Ribonuclease H-like superfamily/Ribonuclease H"/>
    <property type="match status" value="1"/>
</dbReference>
<keyword evidence="3 8" id="KW-0547">Nucleotide-binding</keyword>
<dbReference type="EC" id="3.1.-.-" evidence="8 9"/>
<feature type="binding site" evidence="8">
    <location>
        <begin position="285"/>
        <end position="292"/>
    </location>
    <ligand>
        <name>ATP</name>
        <dbReference type="ChEBI" id="CHEBI:30616"/>
    </ligand>
</feature>
<evidence type="ECO:0000256" key="5">
    <source>
        <dbReference type="ARBA" id="ARBA00022839"/>
    </source>
</evidence>
<keyword evidence="13" id="KW-1185">Reference proteome</keyword>
<dbReference type="InterPro" id="IPR012337">
    <property type="entry name" value="RNaseH-like_sf"/>
</dbReference>
<dbReference type="NCBIfam" id="TIGR01407">
    <property type="entry name" value="dinG_rel"/>
    <property type="match status" value="1"/>
</dbReference>
<dbReference type="InterPro" id="IPR036397">
    <property type="entry name" value="RNaseH_sf"/>
</dbReference>
<dbReference type="SMART" id="SM00487">
    <property type="entry name" value="DEXDc"/>
    <property type="match status" value="1"/>
</dbReference>
<dbReference type="RefSeq" id="WP_382392733.1">
    <property type="nucleotide sequence ID" value="NZ_JBHUNA010000017.1"/>
</dbReference>
<evidence type="ECO:0000256" key="2">
    <source>
        <dbReference type="ARBA" id="ARBA00022722"/>
    </source>
</evidence>
<dbReference type="PANTHER" id="PTHR11472">
    <property type="entry name" value="DNA REPAIR DEAD HELICASE RAD3/XP-D SUBFAMILY MEMBER"/>
    <property type="match status" value="1"/>
</dbReference>
<feature type="domain" description="Helicase ATP-binding" evidence="11">
    <location>
        <begin position="250"/>
        <end position="541"/>
    </location>
</feature>
<evidence type="ECO:0000256" key="1">
    <source>
        <dbReference type="ARBA" id="ARBA00001966"/>
    </source>
</evidence>
<dbReference type="InterPro" id="IPR014013">
    <property type="entry name" value="Helic_SF1/SF2_ATP-bd_DinG/Rad3"/>
</dbReference>
<dbReference type="PROSITE" id="PS51192">
    <property type="entry name" value="HELICASE_ATP_BIND_1"/>
    <property type="match status" value="1"/>
</dbReference>
<gene>
    <name evidence="8 9 12" type="primary">dinG</name>
    <name evidence="12" type="ORF">ACFSUO_07665</name>
</gene>
<name>A0ABW5V4D0_9BACI</name>
<dbReference type="InterPro" id="IPR013520">
    <property type="entry name" value="Ribonucl_H"/>
</dbReference>
<feature type="domain" description="Helicase ATP-binding" evidence="10">
    <location>
        <begin position="272"/>
        <end position="530"/>
    </location>
</feature>
<accession>A0ABW5V4D0</accession>
<feature type="short sequence motif" description="DEAH box" evidence="8">
    <location>
        <begin position="465"/>
        <end position="468"/>
    </location>
</feature>
<evidence type="ECO:0000259" key="10">
    <source>
        <dbReference type="PROSITE" id="PS51192"/>
    </source>
</evidence>
<keyword evidence="6 8" id="KW-0067">ATP-binding</keyword>
<evidence type="ECO:0000256" key="6">
    <source>
        <dbReference type="ARBA" id="ARBA00022840"/>
    </source>
</evidence>
<dbReference type="Pfam" id="PF00929">
    <property type="entry name" value="RNase_T"/>
    <property type="match status" value="1"/>
</dbReference>
<comment type="caution">
    <text evidence="12">The sequence shown here is derived from an EMBL/GenBank/DDBJ whole genome shotgun (WGS) entry which is preliminary data.</text>
</comment>
<dbReference type="Proteomes" id="UP001597502">
    <property type="component" value="Unassembled WGS sequence"/>
</dbReference>
<dbReference type="InterPro" id="IPR011545">
    <property type="entry name" value="DEAD/DEAH_box_helicase_dom"/>
</dbReference>
<evidence type="ECO:0000256" key="3">
    <source>
        <dbReference type="ARBA" id="ARBA00022741"/>
    </source>
</evidence>
<evidence type="ECO:0000259" key="11">
    <source>
        <dbReference type="PROSITE" id="PS51193"/>
    </source>
</evidence>
<proteinExistence type="inferred from homology"/>
<evidence type="ECO:0000256" key="7">
    <source>
        <dbReference type="ARBA" id="ARBA00048954"/>
    </source>
</evidence>
<keyword evidence="12" id="KW-0347">Helicase</keyword>